<organism evidence="1 2">
    <name type="scientific">Microbispora triticiradicis</name>
    <dbReference type="NCBI Taxonomy" id="2200763"/>
    <lineage>
        <taxon>Bacteria</taxon>
        <taxon>Bacillati</taxon>
        <taxon>Actinomycetota</taxon>
        <taxon>Actinomycetes</taxon>
        <taxon>Streptosporangiales</taxon>
        <taxon>Streptosporangiaceae</taxon>
        <taxon>Microbispora</taxon>
    </lineage>
</organism>
<proteinExistence type="predicted"/>
<dbReference type="Proteomes" id="UP000309033">
    <property type="component" value="Unassembled WGS sequence"/>
</dbReference>
<protein>
    <submittedName>
        <fullName evidence="1">PD-(D/E)XK motif protein</fullName>
    </submittedName>
</protein>
<evidence type="ECO:0000313" key="2">
    <source>
        <dbReference type="Proteomes" id="UP000309033"/>
    </source>
</evidence>
<dbReference type="AlphaFoldDB" id="A0A5R8Z897"/>
<evidence type="ECO:0000313" key="1">
    <source>
        <dbReference type="EMBL" id="TLP62018.1"/>
    </source>
</evidence>
<name>A0A5R8Z897_9ACTN</name>
<dbReference type="Pfam" id="PF14390">
    <property type="entry name" value="DUF4420"/>
    <property type="match status" value="1"/>
</dbReference>
<gene>
    <name evidence="1" type="ORF">FED44_08505</name>
</gene>
<sequence>MTGSDSTVLERAWAVLMPPRDRGLASFPLEVMCGGEPCRVALDAKGSRHLLVPGGDEAVSVDPRPAVLGMVVRKLSFGGPAVTYVDVSCAESELFPEFDEVVSDVLEAVSGAQRPASAAIRAVTRWRRLFRSNLLRGLSRQAKLGLFAELTVLSSLVEASPGFPVGAWRGPLNEPHDFEASARCLEVKGLSAVSDSIVVHGLEQLNSHDGRPLDVILLRVVEDSEGRTLSDLVDQLGGAVASRVELRTRLSAAGWSHQSDRPDLDAFAVEEVRKLVVSSDTPRIVPSSLVAGSLPDGIENLRYEVDFAALLPFSVGASLAEIAEEAVR</sequence>
<comment type="caution">
    <text evidence="1">The sequence shown here is derived from an EMBL/GenBank/DDBJ whole genome shotgun (WGS) entry which is preliminary data.</text>
</comment>
<dbReference type="OrthoDB" id="4854145at2"/>
<accession>A0A5R8Z897</accession>
<dbReference type="EMBL" id="VANP01000003">
    <property type="protein sequence ID" value="TLP62018.1"/>
    <property type="molecule type" value="Genomic_DNA"/>
</dbReference>
<dbReference type="InterPro" id="IPR025534">
    <property type="entry name" value="DUF4420"/>
</dbReference>
<keyword evidence="2" id="KW-1185">Reference proteome</keyword>
<reference evidence="1" key="1">
    <citation type="submission" date="2019-05" db="EMBL/GenBank/DDBJ databases">
        <title>Isolation, diversity and antifungal activity of Actinobacteria from wheat.</title>
        <authorList>
            <person name="Yu B."/>
        </authorList>
    </citation>
    <scope>NUCLEOTIDE SEQUENCE [LARGE SCALE GENOMIC DNA]</scope>
    <source>
        <strain evidence="1">NEAU-HEGS1-5</strain>
    </source>
</reference>